<feature type="coiled-coil region" evidence="1">
    <location>
        <begin position="12"/>
        <end position="71"/>
    </location>
</feature>
<gene>
    <name evidence="3" type="primary">LOC128202002</name>
</gene>
<protein>
    <submittedName>
        <fullName evidence="3">Uncharacterized protein LOC128202002</fullName>
    </submittedName>
</protein>
<evidence type="ECO:0000256" key="1">
    <source>
        <dbReference type="SAM" id="Coils"/>
    </source>
</evidence>
<dbReference type="RefSeq" id="XP_052756707.1">
    <property type="nucleotide sequence ID" value="XM_052900747.1"/>
</dbReference>
<reference evidence="3" key="1">
    <citation type="submission" date="2025-08" db="UniProtKB">
        <authorList>
            <consortium name="RefSeq"/>
        </authorList>
    </citation>
    <scope>IDENTIFICATION</scope>
    <source>
        <tissue evidence="3">Whole larvae</tissue>
    </source>
</reference>
<keyword evidence="1" id="KW-0175">Coiled coil</keyword>
<dbReference type="GeneID" id="128202002"/>
<proteinExistence type="predicted"/>
<dbReference type="Proteomes" id="UP001652740">
    <property type="component" value="Unplaced"/>
</dbReference>
<keyword evidence="2" id="KW-1185">Reference proteome</keyword>
<organism evidence="2 3">
    <name type="scientific">Galleria mellonella</name>
    <name type="common">Greater wax moth</name>
    <dbReference type="NCBI Taxonomy" id="7137"/>
    <lineage>
        <taxon>Eukaryota</taxon>
        <taxon>Metazoa</taxon>
        <taxon>Ecdysozoa</taxon>
        <taxon>Arthropoda</taxon>
        <taxon>Hexapoda</taxon>
        <taxon>Insecta</taxon>
        <taxon>Pterygota</taxon>
        <taxon>Neoptera</taxon>
        <taxon>Endopterygota</taxon>
        <taxon>Lepidoptera</taxon>
        <taxon>Glossata</taxon>
        <taxon>Ditrysia</taxon>
        <taxon>Pyraloidea</taxon>
        <taxon>Pyralidae</taxon>
        <taxon>Galleriinae</taxon>
        <taxon>Galleria</taxon>
    </lineage>
</organism>
<sequence>MDINEITKAASRKRLNTEAENLREKVSREAAKIIKLKVAQDTAYWDLKEKLHQVESNHERLQQNMVEVQMQHEAISGQYQDELRLRPDTLNKLSSTREICDVLENYTERLKETLARCKADQTSLYEAYQKFGQVVSELKLQQTQLNEKNRQKIESLQEKGK</sequence>
<name>A0ABM3MZE1_GALME</name>
<evidence type="ECO:0000313" key="2">
    <source>
        <dbReference type="Proteomes" id="UP001652740"/>
    </source>
</evidence>
<accession>A0ABM3MZE1</accession>
<evidence type="ECO:0000313" key="3">
    <source>
        <dbReference type="RefSeq" id="XP_052756707.1"/>
    </source>
</evidence>